<comment type="caution">
    <text evidence="2">The sequence shown here is derived from an EMBL/GenBank/DDBJ whole genome shotgun (WGS) entry which is preliminary data.</text>
</comment>
<keyword evidence="3" id="KW-1185">Reference proteome</keyword>
<dbReference type="AlphaFoldDB" id="A0A8X7CSG5"/>
<sequence length="75" mass="7936">MDLSLNQDQKNTSNGNGVVKNGNIPDAPNLMEADTKQNDISDSHKKDIKPLRLGGVTETAPDAPVTTETEVACDG</sequence>
<organism evidence="2 3">
    <name type="scientific">Trichonephila inaurata madagascariensis</name>
    <dbReference type="NCBI Taxonomy" id="2747483"/>
    <lineage>
        <taxon>Eukaryota</taxon>
        <taxon>Metazoa</taxon>
        <taxon>Ecdysozoa</taxon>
        <taxon>Arthropoda</taxon>
        <taxon>Chelicerata</taxon>
        <taxon>Arachnida</taxon>
        <taxon>Araneae</taxon>
        <taxon>Araneomorphae</taxon>
        <taxon>Entelegynae</taxon>
        <taxon>Araneoidea</taxon>
        <taxon>Nephilidae</taxon>
        <taxon>Trichonephila</taxon>
        <taxon>Trichonephila inaurata</taxon>
    </lineage>
</organism>
<dbReference type="EMBL" id="BMAV01022226">
    <property type="protein sequence ID" value="GFY76910.1"/>
    <property type="molecule type" value="Genomic_DNA"/>
</dbReference>
<feature type="compositionally biased region" description="Basic and acidic residues" evidence="1">
    <location>
        <begin position="33"/>
        <end position="50"/>
    </location>
</feature>
<protein>
    <submittedName>
        <fullName evidence="2">Uncharacterized protein</fullName>
    </submittedName>
</protein>
<evidence type="ECO:0000256" key="1">
    <source>
        <dbReference type="SAM" id="MobiDB-lite"/>
    </source>
</evidence>
<reference evidence="2" key="1">
    <citation type="submission" date="2020-08" db="EMBL/GenBank/DDBJ databases">
        <title>Multicomponent nature underlies the extraordinary mechanical properties of spider dragline silk.</title>
        <authorList>
            <person name="Kono N."/>
            <person name="Nakamura H."/>
            <person name="Mori M."/>
            <person name="Yoshida Y."/>
            <person name="Ohtoshi R."/>
            <person name="Malay A.D."/>
            <person name="Moran D.A.P."/>
            <person name="Tomita M."/>
            <person name="Numata K."/>
            <person name="Arakawa K."/>
        </authorList>
    </citation>
    <scope>NUCLEOTIDE SEQUENCE</scope>
</reference>
<evidence type="ECO:0000313" key="2">
    <source>
        <dbReference type="EMBL" id="GFY76910.1"/>
    </source>
</evidence>
<gene>
    <name evidence="2" type="ORF">TNIN_131411</name>
</gene>
<dbReference type="Proteomes" id="UP000886998">
    <property type="component" value="Unassembled WGS sequence"/>
</dbReference>
<name>A0A8X7CSG5_9ARAC</name>
<feature type="region of interest" description="Disordered" evidence="1">
    <location>
        <begin position="1"/>
        <end position="75"/>
    </location>
</feature>
<feature type="compositionally biased region" description="Polar residues" evidence="1">
    <location>
        <begin position="1"/>
        <end position="16"/>
    </location>
</feature>
<proteinExistence type="predicted"/>
<accession>A0A8X7CSG5</accession>
<evidence type="ECO:0000313" key="3">
    <source>
        <dbReference type="Proteomes" id="UP000886998"/>
    </source>
</evidence>